<reference evidence="1" key="1">
    <citation type="submission" date="2020-05" db="EMBL/GenBank/DDBJ databases">
        <title>Large-scale comparative analyses of tick genomes elucidate their genetic diversity and vector capacities.</title>
        <authorList>
            <person name="Jia N."/>
            <person name="Wang J."/>
            <person name="Shi W."/>
            <person name="Du L."/>
            <person name="Sun Y."/>
            <person name="Zhan W."/>
            <person name="Jiang J."/>
            <person name="Wang Q."/>
            <person name="Zhang B."/>
            <person name="Ji P."/>
            <person name="Sakyi L.B."/>
            <person name="Cui X."/>
            <person name="Yuan T."/>
            <person name="Jiang B."/>
            <person name="Yang W."/>
            <person name="Lam T.T.-Y."/>
            <person name="Chang Q."/>
            <person name="Ding S."/>
            <person name="Wang X."/>
            <person name="Zhu J."/>
            <person name="Ruan X."/>
            <person name="Zhao L."/>
            <person name="Wei J."/>
            <person name="Que T."/>
            <person name="Du C."/>
            <person name="Cheng J."/>
            <person name="Dai P."/>
            <person name="Han X."/>
            <person name="Huang E."/>
            <person name="Gao Y."/>
            <person name="Liu J."/>
            <person name="Shao H."/>
            <person name="Ye R."/>
            <person name="Li L."/>
            <person name="Wei W."/>
            <person name="Wang X."/>
            <person name="Wang C."/>
            <person name="Yang T."/>
            <person name="Huo Q."/>
            <person name="Li W."/>
            <person name="Guo W."/>
            <person name="Chen H."/>
            <person name="Zhou L."/>
            <person name="Ni X."/>
            <person name="Tian J."/>
            <person name="Zhou Y."/>
            <person name="Sheng Y."/>
            <person name="Liu T."/>
            <person name="Pan Y."/>
            <person name="Xia L."/>
            <person name="Li J."/>
            <person name="Zhao F."/>
            <person name="Cao W."/>
        </authorList>
    </citation>
    <scope>NUCLEOTIDE SEQUENCE</scope>
    <source>
        <strain evidence="1">Hyas-2018</strain>
    </source>
</reference>
<sequence>MNLEGGNHTYVSLALSRDQRGRVSGRGAFFFFLSEDVEEDCVSDPRDSAFTSLVAAKLGEEQKSTEKAPSLTSRLQAGCSRGLGISFMQRSLATVPQ</sequence>
<evidence type="ECO:0000313" key="1">
    <source>
        <dbReference type="EMBL" id="KAH6931180.1"/>
    </source>
</evidence>
<proteinExistence type="predicted"/>
<organism evidence="1 2">
    <name type="scientific">Hyalomma asiaticum</name>
    <name type="common">Tick</name>
    <dbReference type="NCBI Taxonomy" id="266040"/>
    <lineage>
        <taxon>Eukaryota</taxon>
        <taxon>Metazoa</taxon>
        <taxon>Ecdysozoa</taxon>
        <taxon>Arthropoda</taxon>
        <taxon>Chelicerata</taxon>
        <taxon>Arachnida</taxon>
        <taxon>Acari</taxon>
        <taxon>Parasitiformes</taxon>
        <taxon>Ixodida</taxon>
        <taxon>Ixodoidea</taxon>
        <taxon>Ixodidae</taxon>
        <taxon>Hyalomminae</taxon>
        <taxon>Hyalomma</taxon>
    </lineage>
</organism>
<accession>A0ACB7S8Y2</accession>
<protein>
    <submittedName>
        <fullName evidence="1">Uncharacterized protein</fullName>
    </submittedName>
</protein>
<comment type="caution">
    <text evidence="1">The sequence shown here is derived from an EMBL/GenBank/DDBJ whole genome shotgun (WGS) entry which is preliminary data.</text>
</comment>
<evidence type="ECO:0000313" key="2">
    <source>
        <dbReference type="Proteomes" id="UP000821845"/>
    </source>
</evidence>
<dbReference type="Proteomes" id="UP000821845">
    <property type="component" value="Chromosome 5"/>
</dbReference>
<dbReference type="EMBL" id="CM023485">
    <property type="protein sequence ID" value="KAH6931180.1"/>
    <property type="molecule type" value="Genomic_DNA"/>
</dbReference>
<keyword evidence="2" id="KW-1185">Reference proteome</keyword>
<gene>
    <name evidence="1" type="ORF">HPB50_022714</name>
</gene>
<name>A0ACB7S8Y2_HYAAI</name>